<evidence type="ECO:0000256" key="1">
    <source>
        <dbReference type="ARBA" id="ARBA00000885"/>
    </source>
</evidence>
<dbReference type="InterPro" id="IPR050409">
    <property type="entry name" value="E3_ubiq-protein_ligase"/>
</dbReference>
<dbReference type="OrthoDB" id="8068875at2759"/>
<evidence type="ECO:0000256" key="6">
    <source>
        <dbReference type="PROSITE-ProRule" id="PRU00104"/>
    </source>
</evidence>
<keyword evidence="4" id="KW-0808">Transferase</keyword>
<dbReference type="GO" id="GO:0061630">
    <property type="term" value="F:ubiquitin protein ligase activity"/>
    <property type="evidence" value="ECO:0007669"/>
    <property type="project" value="UniProtKB-EC"/>
</dbReference>
<feature type="non-terminal residue" evidence="8">
    <location>
        <position position="137"/>
    </location>
</feature>
<organism evidence="8 9">
    <name type="scientific">Hydnum rufescens UP504</name>
    <dbReference type="NCBI Taxonomy" id="1448309"/>
    <lineage>
        <taxon>Eukaryota</taxon>
        <taxon>Fungi</taxon>
        <taxon>Dikarya</taxon>
        <taxon>Basidiomycota</taxon>
        <taxon>Agaricomycotina</taxon>
        <taxon>Agaricomycetes</taxon>
        <taxon>Cantharellales</taxon>
        <taxon>Hydnaceae</taxon>
        <taxon>Hydnum</taxon>
    </lineage>
</organism>
<dbReference type="EMBL" id="MU129442">
    <property type="protein sequence ID" value="KAF9503110.1"/>
    <property type="molecule type" value="Genomic_DNA"/>
</dbReference>
<protein>
    <recommendedName>
        <fullName evidence="3">HECT-type E3 ubiquitin transferase</fullName>
        <ecNumber evidence="3">2.3.2.26</ecNumber>
    </recommendedName>
</protein>
<dbReference type="GO" id="GO:0016567">
    <property type="term" value="P:protein ubiquitination"/>
    <property type="evidence" value="ECO:0007669"/>
    <property type="project" value="TreeGrafter"/>
</dbReference>
<evidence type="ECO:0000259" key="7">
    <source>
        <dbReference type="PROSITE" id="PS50237"/>
    </source>
</evidence>
<comment type="caution">
    <text evidence="6">Lacks conserved residue(s) required for the propagation of feature annotation.</text>
</comment>
<comment type="catalytic activity">
    <reaction evidence="1">
        <text>S-ubiquitinyl-[E2 ubiquitin-conjugating enzyme]-L-cysteine + [acceptor protein]-L-lysine = [E2 ubiquitin-conjugating enzyme]-L-cysteine + N(6)-ubiquitinyl-[acceptor protein]-L-lysine.</text>
        <dbReference type="EC" id="2.3.2.26"/>
    </reaction>
</comment>
<evidence type="ECO:0000256" key="2">
    <source>
        <dbReference type="ARBA" id="ARBA00004906"/>
    </source>
</evidence>
<evidence type="ECO:0000313" key="8">
    <source>
        <dbReference type="EMBL" id="KAF9503110.1"/>
    </source>
</evidence>
<dbReference type="InterPro" id="IPR000569">
    <property type="entry name" value="HECT_dom"/>
</dbReference>
<dbReference type="SUPFAM" id="SSF56204">
    <property type="entry name" value="Hect, E3 ligase catalytic domain"/>
    <property type="match status" value="1"/>
</dbReference>
<dbReference type="Pfam" id="PF00632">
    <property type="entry name" value="HECT"/>
    <property type="match status" value="1"/>
</dbReference>
<gene>
    <name evidence="8" type="ORF">BS47DRAFT_1310242</name>
</gene>
<keyword evidence="5 6" id="KW-0833">Ubl conjugation pathway</keyword>
<dbReference type="GO" id="GO:0006511">
    <property type="term" value="P:ubiquitin-dependent protein catabolic process"/>
    <property type="evidence" value="ECO:0007669"/>
    <property type="project" value="TreeGrafter"/>
</dbReference>
<evidence type="ECO:0000313" key="9">
    <source>
        <dbReference type="Proteomes" id="UP000886523"/>
    </source>
</evidence>
<dbReference type="PROSITE" id="PS50237">
    <property type="entry name" value="HECT"/>
    <property type="match status" value="1"/>
</dbReference>
<dbReference type="Proteomes" id="UP000886523">
    <property type="component" value="Unassembled WGS sequence"/>
</dbReference>
<name>A0A9P6DM24_9AGAM</name>
<dbReference type="InterPro" id="IPR035983">
    <property type="entry name" value="Hect_E3_ubiquitin_ligase"/>
</dbReference>
<accession>A0A9P6DM24</accession>
<dbReference type="EC" id="2.3.2.26" evidence="3"/>
<dbReference type="Gene3D" id="3.30.2410.10">
    <property type="entry name" value="Hect, E3 ligase catalytic domain"/>
    <property type="match status" value="1"/>
</dbReference>
<dbReference type="Gene3D" id="3.30.2160.10">
    <property type="entry name" value="Hect, E3 ligase catalytic domain"/>
    <property type="match status" value="1"/>
</dbReference>
<comment type="caution">
    <text evidence="8">The sequence shown here is derived from an EMBL/GenBank/DDBJ whole genome shotgun (WGS) entry which is preliminary data.</text>
</comment>
<dbReference type="PANTHER" id="PTHR11254">
    <property type="entry name" value="HECT DOMAIN UBIQUITIN-PROTEIN LIGASE"/>
    <property type="match status" value="1"/>
</dbReference>
<sequence>MTGTSENNTVDAAFETFIPAEDYSNEMVTTEFKPGNNDIPVAEENQEEYVETVIEYCNLCCSIDVFDERALRLLIGGKLGIDVDDWTKSTDYQECEMNDKVILKFWQAIQSWPIECKPWLLLFVIKTSRISIIGDLD</sequence>
<evidence type="ECO:0000256" key="3">
    <source>
        <dbReference type="ARBA" id="ARBA00012485"/>
    </source>
</evidence>
<reference evidence="8" key="1">
    <citation type="journal article" date="2020" name="Nat. Commun.">
        <title>Large-scale genome sequencing of mycorrhizal fungi provides insights into the early evolution of symbiotic traits.</title>
        <authorList>
            <person name="Miyauchi S."/>
            <person name="Kiss E."/>
            <person name="Kuo A."/>
            <person name="Drula E."/>
            <person name="Kohler A."/>
            <person name="Sanchez-Garcia M."/>
            <person name="Morin E."/>
            <person name="Andreopoulos B."/>
            <person name="Barry K.W."/>
            <person name="Bonito G."/>
            <person name="Buee M."/>
            <person name="Carver A."/>
            <person name="Chen C."/>
            <person name="Cichocki N."/>
            <person name="Clum A."/>
            <person name="Culley D."/>
            <person name="Crous P.W."/>
            <person name="Fauchery L."/>
            <person name="Girlanda M."/>
            <person name="Hayes R.D."/>
            <person name="Keri Z."/>
            <person name="LaButti K."/>
            <person name="Lipzen A."/>
            <person name="Lombard V."/>
            <person name="Magnuson J."/>
            <person name="Maillard F."/>
            <person name="Murat C."/>
            <person name="Nolan M."/>
            <person name="Ohm R.A."/>
            <person name="Pangilinan J."/>
            <person name="Pereira M.F."/>
            <person name="Perotto S."/>
            <person name="Peter M."/>
            <person name="Pfister S."/>
            <person name="Riley R."/>
            <person name="Sitrit Y."/>
            <person name="Stielow J.B."/>
            <person name="Szollosi G."/>
            <person name="Zifcakova L."/>
            <person name="Stursova M."/>
            <person name="Spatafora J.W."/>
            <person name="Tedersoo L."/>
            <person name="Vaario L.M."/>
            <person name="Yamada A."/>
            <person name="Yan M."/>
            <person name="Wang P."/>
            <person name="Xu J."/>
            <person name="Bruns T."/>
            <person name="Baldrian P."/>
            <person name="Vilgalys R."/>
            <person name="Dunand C."/>
            <person name="Henrissat B."/>
            <person name="Grigoriev I.V."/>
            <person name="Hibbett D."/>
            <person name="Nagy L.G."/>
            <person name="Martin F.M."/>
        </authorList>
    </citation>
    <scope>NUCLEOTIDE SEQUENCE</scope>
    <source>
        <strain evidence="8">UP504</strain>
    </source>
</reference>
<keyword evidence="9" id="KW-1185">Reference proteome</keyword>
<evidence type="ECO:0000256" key="5">
    <source>
        <dbReference type="ARBA" id="ARBA00022786"/>
    </source>
</evidence>
<dbReference type="GO" id="GO:0005737">
    <property type="term" value="C:cytoplasm"/>
    <property type="evidence" value="ECO:0007669"/>
    <property type="project" value="TreeGrafter"/>
</dbReference>
<proteinExistence type="predicted"/>
<dbReference type="PANTHER" id="PTHR11254:SF440">
    <property type="entry name" value="E3 UBIQUITIN-PROTEIN LIGASE NEDD-4"/>
    <property type="match status" value="1"/>
</dbReference>
<dbReference type="AlphaFoldDB" id="A0A9P6DM24"/>
<evidence type="ECO:0000256" key="4">
    <source>
        <dbReference type="ARBA" id="ARBA00022679"/>
    </source>
</evidence>
<comment type="pathway">
    <text evidence="2">Protein modification; protein ubiquitination.</text>
</comment>
<feature type="domain" description="HECT" evidence="7">
    <location>
        <begin position="63"/>
        <end position="137"/>
    </location>
</feature>